<dbReference type="STRING" id="1193182.BN11_1700008"/>
<comment type="cofactor">
    <cofactor evidence="12">
        <name>[4Fe-4S] cluster</name>
        <dbReference type="ChEBI" id="CHEBI:49883"/>
    </cofactor>
    <text evidence="12">Binds 1 [4Fe-4S] cluster per subunit. Following nitrosylation of the [4Fe-4S] cluster binds 1 [4Fe-8(NO)] cluster per subunit.</text>
</comment>
<dbReference type="PANTHER" id="PTHR38839">
    <property type="entry name" value="TRANSCRIPTIONAL REGULATOR WHID-RELATED"/>
    <property type="match status" value="1"/>
</dbReference>
<dbReference type="GO" id="GO:0045454">
    <property type="term" value="P:cell redox homeostasis"/>
    <property type="evidence" value="ECO:0007669"/>
    <property type="project" value="TreeGrafter"/>
</dbReference>
<keyword evidence="6 12" id="KW-0408">Iron</keyword>
<evidence type="ECO:0000256" key="10">
    <source>
        <dbReference type="ARBA" id="ARBA00023157"/>
    </source>
</evidence>
<evidence type="ECO:0000259" key="13">
    <source>
        <dbReference type="PROSITE" id="PS51674"/>
    </source>
</evidence>
<dbReference type="GO" id="GO:0045892">
    <property type="term" value="P:negative regulation of DNA-templated transcription"/>
    <property type="evidence" value="ECO:0007669"/>
    <property type="project" value="TreeGrafter"/>
</dbReference>
<feature type="binding site" evidence="12">
    <location>
        <position position="62"/>
    </location>
    <ligand>
        <name>[4Fe-4S] cluster</name>
        <dbReference type="ChEBI" id="CHEBI:49883"/>
    </ligand>
</feature>
<dbReference type="PANTHER" id="PTHR38839:SF5">
    <property type="entry name" value="TRANSCRIPTIONAL REGULATOR WHID"/>
    <property type="match status" value="1"/>
</dbReference>
<comment type="subcellular location">
    <subcellularLocation>
        <location evidence="1 12">Cytoplasm</location>
    </subcellularLocation>
</comment>
<evidence type="ECO:0000313" key="14">
    <source>
        <dbReference type="EMBL" id="CCH72480.1"/>
    </source>
</evidence>
<evidence type="ECO:0000256" key="7">
    <source>
        <dbReference type="ARBA" id="ARBA00023014"/>
    </source>
</evidence>
<feature type="domain" description="4Fe-4S Wbl-type" evidence="13">
    <location>
        <begin position="22"/>
        <end position="86"/>
    </location>
</feature>
<organism evidence="14 15">
    <name type="scientific">Nostocoides australiense Ben110</name>
    <dbReference type="NCBI Taxonomy" id="1193182"/>
    <lineage>
        <taxon>Bacteria</taxon>
        <taxon>Bacillati</taxon>
        <taxon>Actinomycetota</taxon>
        <taxon>Actinomycetes</taxon>
        <taxon>Micrococcales</taxon>
        <taxon>Intrasporangiaceae</taxon>
        <taxon>Nostocoides</taxon>
    </lineage>
</organism>
<keyword evidence="8 12" id="KW-0805">Transcription regulation</keyword>
<evidence type="ECO:0000256" key="6">
    <source>
        <dbReference type="ARBA" id="ARBA00023004"/>
    </source>
</evidence>
<evidence type="ECO:0000256" key="4">
    <source>
        <dbReference type="ARBA" id="ARBA00022490"/>
    </source>
</evidence>
<keyword evidence="5 12" id="KW-0479">Metal-binding</keyword>
<evidence type="ECO:0000256" key="8">
    <source>
        <dbReference type="ARBA" id="ARBA00023015"/>
    </source>
</evidence>
<dbReference type="GO" id="GO:0003677">
    <property type="term" value="F:DNA binding"/>
    <property type="evidence" value="ECO:0007669"/>
    <property type="project" value="UniProtKB-UniRule"/>
</dbReference>
<keyword evidence="7 12" id="KW-0411">Iron-sulfur</keyword>
<protein>
    <recommendedName>
        <fullName evidence="12">Transcriptional regulator WhiB</fullName>
    </recommendedName>
</protein>
<feature type="binding site" evidence="12">
    <location>
        <position position="23"/>
    </location>
    <ligand>
        <name>[4Fe-4S] cluster</name>
        <dbReference type="ChEBI" id="CHEBI:49883"/>
    </ligand>
</feature>
<keyword evidence="10 12" id="KW-1015">Disulfide bond</keyword>
<keyword evidence="3 12" id="KW-0004">4Fe-4S</keyword>
<keyword evidence="15" id="KW-1185">Reference proteome</keyword>
<keyword evidence="9 12" id="KW-0238">DNA-binding</keyword>
<dbReference type="Pfam" id="PF02467">
    <property type="entry name" value="Whib"/>
    <property type="match status" value="1"/>
</dbReference>
<keyword evidence="4 12" id="KW-0963">Cytoplasm</keyword>
<reference evidence="14 15" key="1">
    <citation type="journal article" date="2013" name="ISME J.">
        <title>A metabolic model for members of the genus Tetrasphaera involved in enhanced biological phosphorus removal.</title>
        <authorList>
            <person name="Kristiansen R."/>
            <person name="Nguyen H.T.T."/>
            <person name="Saunders A.M."/>
            <person name="Nielsen J.L."/>
            <person name="Wimmer R."/>
            <person name="Le V.Q."/>
            <person name="McIlroy S.J."/>
            <person name="Petrovski S."/>
            <person name="Seviour R.J."/>
            <person name="Calteau A."/>
            <person name="Nielsen K.L."/>
            <person name="Nielsen P.H."/>
        </authorList>
    </citation>
    <scope>NUCLEOTIDE SEQUENCE [LARGE SCALE GENOMIC DNA]</scope>
    <source>
        <strain evidence="14 15">Ben110</strain>
    </source>
</reference>
<dbReference type="GO" id="GO:0035731">
    <property type="term" value="F:dinitrosyl-iron complex binding"/>
    <property type="evidence" value="ECO:0007669"/>
    <property type="project" value="UniProtKB-UniRule"/>
</dbReference>
<proteinExistence type="inferred from homology"/>
<evidence type="ECO:0000256" key="9">
    <source>
        <dbReference type="ARBA" id="ARBA00023125"/>
    </source>
</evidence>
<feature type="binding site" evidence="12">
    <location>
        <position position="56"/>
    </location>
    <ligand>
        <name>[4Fe-4S] cluster</name>
        <dbReference type="ChEBI" id="CHEBI:49883"/>
    </ligand>
</feature>
<dbReference type="RefSeq" id="WP_048701315.1">
    <property type="nucleotide sequence ID" value="NZ_HG764815.1"/>
</dbReference>
<evidence type="ECO:0000256" key="11">
    <source>
        <dbReference type="ARBA" id="ARBA00023163"/>
    </source>
</evidence>
<comment type="function">
    <text evidence="12">Acts as a transcriptional regulator. Probably redox-responsive. The apo- but not holo-form probably binds DNA.</text>
</comment>
<evidence type="ECO:0000256" key="12">
    <source>
        <dbReference type="HAMAP-Rule" id="MF_01479"/>
    </source>
</evidence>
<dbReference type="Proteomes" id="UP000035763">
    <property type="component" value="Unassembled WGS sequence"/>
</dbReference>
<dbReference type="GO" id="GO:0051539">
    <property type="term" value="F:4 iron, 4 sulfur cluster binding"/>
    <property type="evidence" value="ECO:0007669"/>
    <property type="project" value="UniProtKB-UniRule"/>
</dbReference>
<evidence type="ECO:0000256" key="2">
    <source>
        <dbReference type="ARBA" id="ARBA00006597"/>
    </source>
</evidence>
<sequence length="99" mass="11279">MPDLMTVPSPLATEWDWQHRGSCRSLSPEIFFHPEGERGSARRVRDRAAKDVCAECPVLARCREHALRAREPYGVWGGMSEDERLAFYEAHGLPVRRAS</sequence>
<dbReference type="GO" id="GO:0046872">
    <property type="term" value="F:metal ion binding"/>
    <property type="evidence" value="ECO:0007669"/>
    <property type="project" value="UniProtKB-KW"/>
</dbReference>
<dbReference type="GO" id="GO:0047134">
    <property type="term" value="F:protein-disulfide reductase [NAD(P)H] activity"/>
    <property type="evidence" value="ECO:0007669"/>
    <property type="project" value="TreeGrafter"/>
</dbReference>
<evidence type="ECO:0000256" key="1">
    <source>
        <dbReference type="ARBA" id="ARBA00004496"/>
    </source>
</evidence>
<evidence type="ECO:0000256" key="3">
    <source>
        <dbReference type="ARBA" id="ARBA00022485"/>
    </source>
</evidence>
<accession>W6JVA0</accession>
<dbReference type="OrthoDB" id="4954884at2"/>
<feature type="binding site" evidence="12">
    <location>
        <position position="53"/>
    </location>
    <ligand>
        <name>[4Fe-4S] cluster</name>
        <dbReference type="ChEBI" id="CHEBI:49883"/>
    </ligand>
</feature>
<dbReference type="InterPro" id="IPR003482">
    <property type="entry name" value="Whib"/>
</dbReference>
<name>W6JVA0_9MICO</name>
<comment type="PTM">
    <text evidence="12">Upon Fe-S cluster removal intramolecular disulfide bonds are formed.</text>
</comment>
<evidence type="ECO:0000313" key="15">
    <source>
        <dbReference type="Proteomes" id="UP000035763"/>
    </source>
</evidence>
<comment type="caution">
    <text evidence="14">The sequence shown here is derived from an EMBL/GenBank/DDBJ whole genome shotgun (WGS) entry which is preliminary data.</text>
</comment>
<comment type="PTM">
    <text evidence="12">The Fe-S cluster can be nitrosylated by nitric oxide (NO).</text>
</comment>
<dbReference type="PROSITE" id="PS51674">
    <property type="entry name" value="4FE4S_WBL"/>
    <property type="match status" value="1"/>
</dbReference>
<dbReference type="InterPro" id="IPR034768">
    <property type="entry name" value="4FE4S_WBL"/>
</dbReference>
<dbReference type="HAMAP" id="MF_01479">
    <property type="entry name" value="WhiB"/>
    <property type="match status" value="1"/>
</dbReference>
<dbReference type="EMBL" id="CAJA01000080">
    <property type="protein sequence ID" value="CCH72480.1"/>
    <property type="molecule type" value="Genomic_DNA"/>
</dbReference>
<keyword evidence="11 12" id="KW-0804">Transcription</keyword>
<dbReference type="AlphaFoldDB" id="W6JVA0"/>
<gene>
    <name evidence="12" type="primary">whiB</name>
    <name evidence="14" type="ORF">BN11_1700008</name>
</gene>
<evidence type="ECO:0000256" key="5">
    <source>
        <dbReference type="ARBA" id="ARBA00022723"/>
    </source>
</evidence>
<dbReference type="GO" id="GO:0005737">
    <property type="term" value="C:cytoplasm"/>
    <property type="evidence" value="ECO:0007669"/>
    <property type="project" value="UniProtKB-SubCell"/>
</dbReference>
<comment type="similarity">
    <text evidence="2 12">Belongs to the WhiB family.</text>
</comment>